<protein>
    <submittedName>
        <fullName evidence="7">Fusaric acid resistance protein FusB / fusaric acid resistance protein FusC</fullName>
    </submittedName>
</protein>
<feature type="domain" description="Integral membrane bound transporter" evidence="6">
    <location>
        <begin position="31"/>
        <end position="152"/>
    </location>
</feature>
<keyword evidence="4 5" id="KW-0472">Membrane</keyword>
<dbReference type="OrthoDB" id="556745at2"/>
<feature type="transmembrane region" description="Helical" evidence="5">
    <location>
        <begin position="88"/>
        <end position="105"/>
    </location>
</feature>
<feature type="transmembrane region" description="Helical" evidence="5">
    <location>
        <begin position="12"/>
        <end position="30"/>
    </location>
</feature>
<keyword evidence="8" id="KW-1185">Reference proteome</keyword>
<evidence type="ECO:0000256" key="5">
    <source>
        <dbReference type="SAM" id="Phobius"/>
    </source>
</evidence>
<name>A0A0G3EW91_9BURK</name>
<accession>A0A0G3EW91</accession>
<dbReference type="KEGG" id="ptx:ABW99_16985"/>
<reference evidence="8" key="1">
    <citation type="submission" date="2015-06" db="EMBL/GenBank/DDBJ databases">
        <authorList>
            <person name="Lim Y.L."/>
            <person name="Ee R."/>
            <person name="Yong D."/>
            <person name="How K.Y."/>
            <person name="Yin W.F."/>
            <person name="Chan K.G."/>
        </authorList>
    </citation>
    <scope>NUCLEOTIDE SEQUENCE [LARGE SCALE GENOMIC DNA]</scope>
    <source>
        <strain evidence="8">DSM 25325</strain>
    </source>
</reference>
<dbReference type="PATRIC" id="fig|445709.3.peg.3590"/>
<evidence type="ECO:0000313" key="8">
    <source>
        <dbReference type="Proteomes" id="UP000036700"/>
    </source>
</evidence>
<evidence type="ECO:0000256" key="1">
    <source>
        <dbReference type="ARBA" id="ARBA00004141"/>
    </source>
</evidence>
<evidence type="ECO:0000313" key="7">
    <source>
        <dbReference type="EMBL" id="AKJ69652.1"/>
    </source>
</evidence>
<evidence type="ECO:0000256" key="4">
    <source>
        <dbReference type="ARBA" id="ARBA00023136"/>
    </source>
</evidence>
<feature type="transmembrane region" description="Helical" evidence="5">
    <location>
        <begin position="111"/>
        <end position="129"/>
    </location>
</feature>
<proteinExistence type="predicted"/>
<evidence type="ECO:0000259" key="6">
    <source>
        <dbReference type="Pfam" id="PF13515"/>
    </source>
</evidence>
<keyword evidence="2 5" id="KW-0812">Transmembrane</keyword>
<sequence length="169" mass="18491">MQLFAISLRKNALVYTVKILTGSLIVWYGLRFVGFEEPYWAMISLIIVTEPDFAQAKVNFKARTINTVSGAVIACLMLVLLGPTLPSMLVALVLAVLVAMLIHNYPANWRLAPVTVVILMSAAFSGSNLHEELHMAILRVVEVLTGSTVALLQSLVYGKLVHHPDATPH</sequence>
<gene>
    <name evidence="7" type="ORF">ABW99_16985</name>
</gene>
<dbReference type="STRING" id="445709.ABW99_16985"/>
<keyword evidence="3 5" id="KW-1133">Transmembrane helix</keyword>
<dbReference type="InterPro" id="IPR049453">
    <property type="entry name" value="Memb_transporter_dom"/>
</dbReference>
<dbReference type="AlphaFoldDB" id="A0A0G3EW91"/>
<dbReference type="Pfam" id="PF13515">
    <property type="entry name" value="FUSC_2"/>
    <property type="match status" value="1"/>
</dbReference>
<dbReference type="Proteomes" id="UP000036700">
    <property type="component" value="Chromosome"/>
</dbReference>
<comment type="subcellular location">
    <subcellularLocation>
        <location evidence="1">Membrane</location>
        <topology evidence="1">Multi-pass membrane protein</topology>
    </subcellularLocation>
</comment>
<evidence type="ECO:0000256" key="2">
    <source>
        <dbReference type="ARBA" id="ARBA00022692"/>
    </source>
</evidence>
<dbReference type="EMBL" id="CP011568">
    <property type="protein sequence ID" value="AKJ69652.1"/>
    <property type="molecule type" value="Genomic_DNA"/>
</dbReference>
<dbReference type="GO" id="GO:0016020">
    <property type="term" value="C:membrane"/>
    <property type="evidence" value="ECO:0007669"/>
    <property type="project" value="UniProtKB-SubCell"/>
</dbReference>
<dbReference type="RefSeq" id="WP_047215563.1">
    <property type="nucleotide sequence ID" value="NZ_CP011568.3"/>
</dbReference>
<organism evidence="7 8">
    <name type="scientific">Pandoraea thiooxydans</name>
    <dbReference type="NCBI Taxonomy" id="445709"/>
    <lineage>
        <taxon>Bacteria</taxon>
        <taxon>Pseudomonadati</taxon>
        <taxon>Pseudomonadota</taxon>
        <taxon>Betaproteobacteria</taxon>
        <taxon>Burkholderiales</taxon>
        <taxon>Burkholderiaceae</taxon>
        <taxon>Pandoraea</taxon>
    </lineage>
</organism>
<evidence type="ECO:0000256" key="3">
    <source>
        <dbReference type="ARBA" id="ARBA00022989"/>
    </source>
</evidence>